<organism evidence="3 4">
    <name type="scientific">Dyadobacter koreensis</name>
    <dbReference type="NCBI Taxonomy" id="408657"/>
    <lineage>
        <taxon>Bacteria</taxon>
        <taxon>Pseudomonadati</taxon>
        <taxon>Bacteroidota</taxon>
        <taxon>Cytophagia</taxon>
        <taxon>Cytophagales</taxon>
        <taxon>Spirosomataceae</taxon>
        <taxon>Dyadobacter</taxon>
    </lineage>
</organism>
<sequence length="339" mass="37950">MTNKLICALLLAGIISKNVSAQPAGKSQVTTEDKKVVQNTILVDSVKKQETVKDITEKVVEATYRNYPQQSGQPTIIINNIIVPPDYYKQQTSSPAPQNIANHTSRDLRDDEDYQTWLRERKLQKASVAESGISEISDQQNNFNTDKKKVTFQQRFGERPARNSGTWIIPVVGVHASVLGSDENNNNESGRTGWNAGVDVRMRMKRFFIQPGLHYLNSSMALIDKDSVAHTKFFDGPRIHSLKLPFLLGIYLTKANSGFFKLNLKAGVVGNYILAVDKNNLAQFTKENINEYSYGLNGGIGLEFGLVSLDFNYEGGITKYFKDSDTKNNMLRITLGFKI</sequence>
<protein>
    <submittedName>
        <fullName evidence="3">Outer membrane protein beta-barrel domain-containing protein</fullName>
    </submittedName>
</protein>
<name>A0A1H6R2X6_9BACT</name>
<evidence type="ECO:0000313" key="3">
    <source>
        <dbReference type="EMBL" id="SEI50181.1"/>
    </source>
</evidence>
<evidence type="ECO:0000259" key="2">
    <source>
        <dbReference type="Pfam" id="PF13568"/>
    </source>
</evidence>
<dbReference type="Pfam" id="PF13568">
    <property type="entry name" value="OMP_b-brl_2"/>
    <property type="match status" value="1"/>
</dbReference>
<evidence type="ECO:0000313" key="4">
    <source>
        <dbReference type="Proteomes" id="UP000199532"/>
    </source>
</evidence>
<feature type="chain" id="PRO_5011593496" evidence="1">
    <location>
        <begin position="22"/>
        <end position="339"/>
    </location>
</feature>
<dbReference type="OrthoDB" id="1492760at2"/>
<dbReference type="STRING" id="408657.SAMN04487995_0990"/>
<evidence type="ECO:0000256" key="1">
    <source>
        <dbReference type="SAM" id="SignalP"/>
    </source>
</evidence>
<feature type="domain" description="Outer membrane protein beta-barrel" evidence="2">
    <location>
        <begin position="173"/>
        <end position="320"/>
    </location>
</feature>
<dbReference type="Proteomes" id="UP000199532">
    <property type="component" value="Unassembled WGS sequence"/>
</dbReference>
<proteinExistence type="predicted"/>
<dbReference type="EMBL" id="FNXY01000002">
    <property type="protein sequence ID" value="SEI50181.1"/>
    <property type="molecule type" value="Genomic_DNA"/>
</dbReference>
<feature type="signal peptide" evidence="1">
    <location>
        <begin position="1"/>
        <end position="21"/>
    </location>
</feature>
<reference evidence="3 4" key="1">
    <citation type="submission" date="2016-10" db="EMBL/GenBank/DDBJ databases">
        <authorList>
            <person name="de Groot N.N."/>
        </authorList>
    </citation>
    <scope>NUCLEOTIDE SEQUENCE [LARGE SCALE GENOMIC DNA]</scope>
    <source>
        <strain evidence="3 4">DSM 19938</strain>
    </source>
</reference>
<keyword evidence="1" id="KW-0732">Signal</keyword>
<gene>
    <name evidence="3" type="ORF">SAMN04487995_0990</name>
</gene>
<dbReference type="InterPro" id="IPR025665">
    <property type="entry name" value="Beta-barrel_OMP_2"/>
</dbReference>
<dbReference type="AlphaFoldDB" id="A0A1H6R2X6"/>
<keyword evidence="4" id="KW-1185">Reference proteome</keyword>
<accession>A0A1H6R2X6</accession>
<dbReference type="RefSeq" id="WP_090332833.1">
    <property type="nucleotide sequence ID" value="NZ_FNXY01000002.1"/>
</dbReference>